<dbReference type="Pfam" id="PF13692">
    <property type="entry name" value="Glyco_trans_1_4"/>
    <property type="match status" value="1"/>
</dbReference>
<dbReference type="PANTHER" id="PTHR45947">
    <property type="entry name" value="SULFOQUINOVOSYL TRANSFERASE SQD2"/>
    <property type="match status" value="1"/>
</dbReference>
<dbReference type="PANTHER" id="PTHR45947:SF3">
    <property type="entry name" value="SULFOQUINOVOSYL TRANSFERASE SQD2"/>
    <property type="match status" value="1"/>
</dbReference>
<dbReference type="SUPFAM" id="SSF53756">
    <property type="entry name" value="UDP-Glycosyltransferase/glycogen phosphorylase"/>
    <property type="match status" value="1"/>
</dbReference>
<dbReference type="AlphaFoldDB" id="A0A101FYN9"/>
<name>A0A101FYN9_9CHLR</name>
<feature type="domain" description="Glycosyltransferase subfamily 4-like N-terminal" evidence="1">
    <location>
        <begin position="18"/>
        <end position="194"/>
    </location>
</feature>
<dbReference type="CDD" id="cd03794">
    <property type="entry name" value="GT4_WbuB-like"/>
    <property type="match status" value="1"/>
</dbReference>
<dbReference type="InterPro" id="IPR028098">
    <property type="entry name" value="Glyco_trans_4-like_N"/>
</dbReference>
<evidence type="ECO:0000313" key="3">
    <source>
        <dbReference type="Proteomes" id="UP000064249"/>
    </source>
</evidence>
<comment type="caution">
    <text evidence="2">The sequence shown here is derived from an EMBL/GenBank/DDBJ whole genome shotgun (WGS) entry which is preliminary data.</text>
</comment>
<dbReference type="GO" id="GO:0016758">
    <property type="term" value="F:hexosyltransferase activity"/>
    <property type="evidence" value="ECO:0007669"/>
    <property type="project" value="TreeGrafter"/>
</dbReference>
<keyword evidence="2" id="KW-0808">Transferase</keyword>
<protein>
    <submittedName>
        <fullName evidence="2">Putative glycosyltransferase</fullName>
    </submittedName>
</protein>
<dbReference type="Gene3D" id="3.40.50.2000">
    <property type="entry name" value="Glycogen Phosphorylase B"/>
    <property type="match status" value="2"/>
</dbReference>
<accession>A0A101FYN9</accession>
<dbReference type="InterPro" id="IPR050194">
    <property type="entry name" value="Glycosyltransferase_grp1"/>
</dbReference>
<dbReference type="Proteomes" id="UP000064249">
    <property type="component" value="Unassembled WGS sequence"/>
</dbReference>
<dbReference type="Pfam" id="PF13579">
    <property type="entry name" value="Glyco_trans_4_4"/>
    <property type="match status" value="1"/>
</dbReference>
<proteinExistence type="predicted"/>
<reference evidence="2 3" key="1">
    <citation type="journal article" date="2015" name="MBio">
        <title>Genome-Resolved Metagenomic Analysis Reveals Roles for Candidate Phyla and Other Microbial Community Members in Biogeochemical Transformations in Oil Reservoirs.</title>
        <authorList>
            <person name="Hu P."/>
            <person name="Tom L."/>
            <person name="Singh A."/>
            <person name="Thomas B.C."/>
            <person name="Baker B.J."/>
            <person name="Piceno Y.M."/>
            <person name="Andersen G.L."/>
            <person name="Banfield J.F."/>
        </authorList>
    </citation>
    <scope>NUCLEOTIDE SEQUENCE [LARGE SCALE GENOMIC DNA]</scope>
    <source>
        <strain evidence="2">46_16</strain>
    </source>
</reference>
<dbReference type="EMBL" id="LGFU01000003">
    <property type="protein sequence ID" value="KUK46944.1"/>
    <property type="molecule type" value="Genomic_DNA"/>
</dbReference>
<sequence>MHILLIHQAFVTINEPGGTRHHELARVLAQQGHQVSIIASPISYLTGKTSSTLKKEVDEFGVTIYRTYTYPALHRSFFHRLISFFSFMHSSFFRAIKIHKVDMVWGTSPPIFQGFTAWLVARLKGVPFAFEVRDLWPAFAIAVGVLKNPLIIRLSKWLEKFLYRHADLVIVNSPGYIEYVSQHGANKIALVPNGVDTAMFPIGQNGEVFREQHHLDGKFLIFYTGAHGISNDLQVLIEAAELCQENEQIHFVLLGDGKEKPALMQMAAEKKLENISFLPPVEKKEMGLALSAADCCIAILKPIEMYKTTYPNKVFDYMAAGKAIILAIDGVIRQVVDEAQCGIFVPPGNATAMADAIQQLYQSPDKCKKMGIHGRVYVEDHYDRQKTAEQLLSVFLQLEKKK</sequence>
<gene>
    <name evidence="2" type="ORF">XD73_0141</name>
</gene>
<organism evidence="2 3">
    <name type="scientific">Anaerolinea thermophila</name>
    <dbReference type="NCBI Taxonomy" id="167964"/>
    <lineage>
        <taxon>Bacteria</taxon>
        <taxon>Bacillati</taxon>
        <taxon>Chloroflexota</taxon>
        <taxon>Anaerolineae</taxon>
        <taxon>Anaerolineales</taxon>
        <taxon>Anaerolineaceae</taxon>
        <taxon>Anaerolinea</taxon>
    </lineage>
</organism>
<evidence type="ECO:0000313" key="2">
    <source>
        <dbReference type="EMBL" id="KUK46944.1"/>
    </source>
</evidence>
<evidence type="ECO:0000259" key="1">
    <source>
        <dbReference type="Pfam" id="PF13579"/>
    </source>
</evidence>